<evidence type="ECO:0000259" key="7">
    <source>
        <dbReference type="SMART" id="SM00226"/>
    </source>
</evidence>
<dbReference type="EC" id="3.1.3.48" evidence="2"/>
<organism evidence="8 9">
    <name type="scientific">Tectimicrobiota bacterium</name>
    <dbReference type="NCBI Taxonomy" id="2528274"/>
    <lineage>
        <taxon>Bacteria</taxon>
        <taxon>Pseudomonadati</taxon>
        <taxon>Nitrospinota/Tectimicrobiota group</taxon>
        <taxon>Candidatus Tectimicrobiota</taxon>
    </lineage>
</organism>
<dbReference type="GO" id="GO:0004725">
    <property type="term" value="F:protein tyrosine phosphatase activity"/>
    <property type="evidence" value="ECO:0007669"/>
    <property type="project" value="UniProtKB-EC"/>
</dbReference>
<accession>A0A932ZWM4</accession>
<dbReference type="InterPro" id="IPR017867">
    <property type="entry name" value="Tyr_phospatase_low_mol_wt"/>
</dbReference>
<dbReference type="PANTHER" id="PTHR11717">
    <property type="entry name" value="LOW MOLECULAR WEIGHT PROTEIN TYROSINE PHOSPHATASE"/>
    <property type="match status" value="1"/>
</dbReference>
<proteinExistence type="inferred from homology"/>
<evidence type="ECO:0000256" key="3">
    <source>
        <dbReference type="ARBA" id="ARBA00022801"/>
    </source>
</evidence>
<comment type="similarity">
    <text evidence="1">Belongs to the low molecular weight phosphotyrosine protein phosphatase family.</text>
</comment>
<reference evidence="8" key="1">
    <citation type="submission" date="2020-07" db="EMBL/GenBank/DDBJ databases">
        <title>Huge and variable diversity of episymbiotic CPR bacteria and DPANN archaea in groundwater ecosystems.</title>
        <authorList>
            <person name="He C.Y."/>
            <person name="Keren R."/>
            <person name="Whittaker M."/>
            <person name="Farag I.F."/>
            <person name="Doudna J."/>
            <person name="Cate J.H.D."/>
            <person name="Banfield J.F."/>
        </authorList>
    </citation>
    <scope>NUCLEOTIDE SEQUENCE</scope>
    <source>
        <strain evidence="8">NC_groundwater_1370_Ag_S-0.2um_69_93</strain>
    </source>
</reference>
<comment type="caution">
    <text evidence="8">The sequence shown here is derived from an EMBL/GenBank/DDBJ whole genome shotgun (WGS) entry which is preliminary data.</text>
</comment>
<dbReference type="InterPro" id="IPR023485">
    <property type="entry name" value="Ptyr_pPase"/>
</dbReference>
<dbReference type="SUPFAM" id="SSF52788">
    <property type="entry name" value="Phosphotyrosine protein phosphatases I"/>
    <property type="match status" value="1"/>
</dbReference>
<evidence type="ECO:0000256" key="2">
    <source>
        <dbReference type="ARBA" id="ARBA00013064"/>
    </source>
</evidence>
<dbReference type="EMBL" id="JACQRX010000166">
    <property type="protein sequence ID" value="MBI4251552.1"/>
    <property type="molecule type" value="Genomic_DNA"/>
</dbReference>
<feature type="active site" description="Proton donor" evidence="6">
    <location>
        <position position="122"/>
    </location>
</feature>
<dbReference type="Proteomes" id="UP000752292">
    <property type="component" value="Unassembled WGS sequence"/>
</dbReference>
<feature type="active site" description="Nucleophile" evidence="6">
    <location>
        <position position="7"/>
    </location>
</feature>
<evidence type="ECO:0000313" key="9">
    <source>
        <dbReference type="Proteomes" id="UP000752292"/>
    </source>
</evidence>
<dbReference type="InterPro" id="IPR050438">
    <property type="entry name" value="LMW_PTPase"/>
</dbReference>
<dbReference type="InterPro" id="IPR036196">
    <property type="entry name" value="Ptyr_pPase_sf"/>
</dbReference>
<dbReference type="PRINTS" id="PR00719">
    <property type="entry name" value="LMWPTPASE"/>
</dbReference>
<keyword evidence="3" id="KW-0378">Hydrolase</keyword>
<feature type="active site" description="Nucleophile" evidence="6">
    <location>
        <position position="13"/>
    </location>
</feature>
<gene>
    <name evidence="8" type="ORF">HY618_03750</name>
</gene>
<comment type="catalytic activity">
    <reaction evidence="5">
        <text>O-phospho-L-tyrosyl-[protein] + H2O = L-tyrosyl-[protein] + phosphate</text>
        <dbReference type="Rhea" id="RHEA:10684"/>
        <dbReference type="Rhea" id="RHEA-COMP:10136"/>
        <dbReference type="Rhea" id="RHEA-COMP:20101"/>
        <dbReference type="ChEBI" id="CHEBI:15377"/>
        <dbReference type="ChEBI" id="CHEBI:43474"/>
        <dbReference type="ChEBI" id="CHEBI:46858"/>
        <dbReference type="ChEBI" id="CHEBI:61978"/>
        <dbReference type="EC" id="3.1.3.48"/>
    </reaction>
</comment>
<dbReference type="PANTHER" id="PTHR11717:SF31">
    <property type="entry name" value="LOW MOLECULAR WEIGHT PROTEIN-TYROSINE-PHOSPHATASE ETP-RELATED"/>
    <property type="match status" value="1"/>
</dbReference>
<dbReference type="Pfam" id="PF01451">
    <property type="entry name" value="LMWPc"/>
    <property type="match status" value="1"/>
</dbReference>
<evidence type="ECO:0000256" key="6">
    <source>
        <dbReference type="PIRSR" id="PIRSR617867-1"/>
    </source>
</evidence>
<evidence type="ECO:0000256" key="5">
    <source>
        <dbReference type="ARBA" id="ARBA00051722"/>
    </source>
</evidence>
<evidence type="ECO:0000256" key="4">
    <source>
        <dbReference type="ARBA" id="ARBA00022912"/>
    </source>
</evidence>
<dbReference type="SMART" id="SM00226">
    <property type="entry name" value="LMWPc"/>
    <property type="match status" value="1"/>
</dbReference>
<dbReference type="AlphaFoldDB" id="A0A932ZWM4"/>
<dbReference type="Gene3D" id="3.40.50.2300">
    <property type="match status" value="1"/>
</dbReference>
<sequence length="154" mass="17059">MNILFVCTGNMNRSPMAEALLRKLLSREGRKDVQVQSAGTHAFVGSPSPAEAIKVAEVAGVDLSRHRSRPLSRDLVDWADRIVIMGPEHRDFIEMNFPDALSKVDEMAVFKPGGGAGDTMKDPQGQSAFFYRQYFGELTQAIQGFLAFLRNGKR</sequence>
<keyword evidence="4" id="KW-0904">Protein phosphatase</keyword>
<evidence type="ECO:0000313" key="8">
    <source>
        <dbReference type="EMBL" id="MBI4251552.1"/>
    </source>
</evidence>
<feature type="domain" description="Phosphotyrosine protein phosphatase I" evidence="7">
    <location>
        <begin position="1"/>
        <end position="148"/>
    </location>
</feature>
<name>A0A932ZWM4_UNCTE</name>
<protein>
    <recommendedName>
        <fullName evidence="2">protein-tyrosine-phosphatase</fullName>
        <ecNumber evidence="2">3.1.3.48</ecNumber>
    </recommendedName>
</protein>
<evidence type="ECO:0000256" key="1">
    <source>
        <dbReference type="ARBA" id="ARBA00011063"/>
    </source>
</evidence>